<dbReference type="InterPro" id="IPR035965">
    <property type="entry name" value="PAS-like_dom_sf"/>
</dbReference>
<dbReference type="SUPFAM" id="SSF55785">
    <property type="entry name" value="PYP-like sensor domain (PAS domain)"/>
    <property type="match status" value="1"/>
</dbReference>
<dbReference type="Gene3D" id="1.10.10.60">
    <property type="entry name" value="Homeodomain-like"/>
    <property type="match status" value="1"/>
</dbReference>
<evidence type="ECO:0000313" key="6">
    <source>
        <dbReference type="EMBL" id="MFN0256484.1"/>
    </source>
</evidence>
<dbReference type="SMART" id="SM00342">
    <property type="entry name" value="HTH_ARAC"/>
    <property type="match status" value="1"/>
</dbReference>
<sequence>MRNKTQTTQFDLEYFFDLSPDLLCIVGFDGYFKKINPAVAKTIGYSLEELMAVSANTFLHPEDVEITTRKLEELRKGETVFQFENRYIAKDGSTIWLFWTAVPIEREQLIFAIAKDITHRKLNDQQVHVSAILAKLNTEQMQRFSTDIDIIRPALMTDNSNLKWMGSNNKVSTKDQAWLNKFEAVVRQHAGKLQVNLRSLSADMAISERQLFRQVKRIMGITPNQLVQTIRLHMAWEAIASRKYHTLADVAAVAGYTSKVHFKKLFNQVYGIDISELL</sequence>
<dbReference type="Gene3D" id="3.30.450.20">
    <property type="entry name" value="PAS domain"/>
    <property type="match status" value="1"/>
</dbReference>
<keyword evidence="2" id="KW-0238">DNA-binding</keyword>
<dbReference type="Pfam" id="PF12833">
    <property type="entry name" value="HTH_18"/>
    <property type="match status" value="1"/>
</dbReference>
<dbReference type="RefSeq" id="WP_138723587.1">
    <property type="nucleotide sequence ID" value="NZ_SSHJ02000007.1"/>
</dbReference>
<dbReference type="SMART" id="SM00086">
    <property type="entry name" value="PAC"/>
    <property type="match status" value="1"/>
</dbReference>
<name>A0ABW9J7L9_9SPHI</name>
<evidence type="ECO:0000256" key="3">
    <source>
        <dbReference type="ARBA" id="ARBA00023163"/>
    </source>
</evidence>
<evidence type="ECO:0000259" key="4">
    <source>
        <dbReference type="PROSITE" id="PS01124"/>
    </source>
</evidence>
<dbReference type="Pfam" id="PF08447">
    <property type="entry name" value="PAS_3"/>
    <property type="match status" value="1"/>
</dbReference>
<evidence type="ECO:0000256" key="2">
    <source>
        <dbReference type="ARBA" id="ARBA00023125"/>
    </source>
</evidence>
<keyword evidence="7" id="KW-1185">Reference proteome</keyword>
<dbReference type="NCBIfam" id="TIGR00229">
    <property type="entry name" value="sensory_box"/>
    <property type="match status" value="1"/>
</dbReference>
<dbReference type="InterPro" id="IPR050204">
    <property type="entry name" value="AraC_XylS_family_regulators"/>
</dbReference>
<dbReference type="InterPro" id="IPR018060">
    <property type="entry name" value="HTH_AraC"/>
</dbReference>
<reference evidence="6 7" key="1">
    <citation type="submission" date="2024-12" db="EMBL/GenBank/DDBJ databases">
        <authorList>
            <person name="Hu S."/>
        </authorList>
    </citation>
    <scope>NUCLEOTIDE SEQUENCE [LARGE SCALE GENOMIC DNA]</scope>
    <source>
        <strain evidence="6 7">THG-T11</strain>
    </source>
</reference>
<organism evidence="6 7">
    <name type="scientific">Pedobacter ureilyticus</name>
    <dbReference type="NCBI Taxonomy" id="1393051"/>
    <lineage>
        <taxon>Bacteria</taxon>
        <taxon>Pseudomonadati</taxon>
        <taxon>Bacteroidota</taxon>
        <taxon>Sphingobacteriia</taxon>
        <taxon>Sphingobacteriales</taxon>
        <taxon>Sphingobacteriaceae</taxon>
        <taxon>Pedobacter</taxon>
    </lineage>
</organism>
<dbReference type="CDD" id="cd00130">
    <property type="entry name" value="PAS"/>
    <property type="match status" value="1"/>
</dbReference>
<evidence type="ECO:0000256" key="1">
    <source>
        <dbReference type="ARBA" id="ARBA00023015"/>
    </source>
</evidence>
<dbReference type="EMBL" id="SSHJ02000007">
    <property type="protein sequence ID" value="MFN0256484.1"/>
    <property type="molecule type" value="Genomic_DNA"/>
</dbReference>
<proteinExistence type="predicted"/>
<protein>
    <submittedName>
        <fullName evidence="6">PAS domain S-box protein</fullName>
    </submittedName>
</protein>
<keyword evidence="1" id="KW-0805">Transcription regulation</keyword>
<evidence type="ECO:0000313" key="7">
    <source>
        <dbReference type="Proteomes" id="UP001517247"/>
    </source>
</evidence>
<dbReference type="PANTHER" id="PTHR46796">
    <property type="entry name" value="HTH-TYPE TRANSCRIPTIONAL ACTIVATOR RHAS-RELATED"/>
    <property type="match status" value="1"/>
</dbReference>
<dbReference type="InterPro" id="IPR001610">
    <property type="entry name" value="PAC"/>
</dbReference>
<comment type="caution">
    <text evidence="6">The sequence shown here is derived from an EMBL/GenBank/DDBJ whole genome shotgun (WGS) entry which is preliminary data.</text>
</comment>
<dbReference type="InterPro" id="IPR013655">
    <property type="entry name" value="PAS_fold_3"/>
</dbReference>
<dbReference type="PROSITE" id="PS01124">
    <property type="entry name" value="HTH_ARAC_FAMILY_2"/>
    <property type="match status" value="1"/>
</dbReference>
<feature type="domain" description="PAS" evidence="5">
    <location>
        <begin position="8"/>
        <end position="78"/>
    </location>
</feature>
<dbReference type="InterPro" id="IPR000014">
    <property type="entry name" value="PAS"/>
</dbReference>
<dbReference type="PROSITE" id="PS50112">
    <property type="entry name" value="PAS"/>
    <property type="match status" value="1"/>
</dbReference>
<dbReference type="SMART" id="SM00091">
    <property type="entry name" value="PAS"/>
    <property type="match status" value="1"/>
</dbReference>
<keyword evidence="3" id="KW-0804">Transcription</keyword>
<dbReference type="Proteomes" id="UP001517247">
    <property type="component" value="Unassembled WGS sequence"/>
</dbReference>
<evidence type="ECO:0000259" key="5">
    <source>
        <dbReference type="PROSITE" id="PS50112"/>
    </source>
</evidence>
<accession>A0ABW9J7L9</accession>
<gene>
    <name evidence="6" type="ORF">E6A44_012920</name>
</gene>
<feature type="domain" description="HTH araC/xylS-type" evidence="4">
    <location>
        <begin position="180"/>
        <end position="278"/>
    </location>
</feature>